<dbReference type="RefSeq" id="WP_131311088.1">
    <property type="nucleotide sequence ID" value="NZ_SJFN01000034.1"/>
</dbReference>
<evidence type="ECO:0000313" key="2">
    <source>
        <dbReference type="Proteomes" id="UP000292781"/>
    </source>
</evidence>
<keyword evidence="2" id="KW-1185">Reference proteome</keyword>
<evidence type="ECO:0000313" key="1">
    <source>
        <dbReference type="EMBL" id="TBW34403.1"/>
    </source>
</evidence>
<dbReference type="Proteomes" id="UP000292781">
    <property type="component" value="Unassembled WGS sequence"/>
</dbReference>
<gene>
    <name evidence="1" type="ORF">EYW49_18365</name>
</gene>
<organism evidence="1 2">
    <name type="scientific">Siculibacillus lacustris</name>
    <dbReference type="NCBI Taxonomy" id="1549641"/>
    <lineage>
        <taxon>Bacteria</taxon>
        <taxon>Pseudomonadati</taxon>
        <taxon>Pseudomonadota</taxon>
        <taxon>Alphaproteobacteria</taxon>
        <taxon>Hyphomicrobiales</taxon>
        <taxon>Ancalomicrobiaceae</taxon>
        <taxon>Siculibacillus</taxon>
    </lineage>
</organism>
<name>A0A4Q9VH46_9HYPH</name>
<proteinExistence type="predicted"/>
<reference evidence="1 2" key="1">
    <citation type="submission" date="2019-02" db="EMBL/GenBank/DDBJ databases">
        <title>Siculibacillus lacustris gen. nov., sp. nov., a new rosette-forming bacterium isolated from a freshwater crater lake (Lake St. Ana, Romania).</title>
        <authorList>
            <person name="Felfoldi T."/>
            <person name="Marton Z."/>
            <person name="Szabo A."/>
            <person name="Mentes A."/>
            <person name="Boka K."/>
            <person name="Marialigeti K."/>
            <person name="Mathe I."/>
            <person name="Koncz M."/>
            <person name="Schumann P."/>
            <person name="Toth E."/>
        </authorList>
    </citation>
    <scope>NUCLEOTIDE SEQUENCE [LARGE SCALE GENOMIC DNA]</scope>
    <source>
        <strain evidence="1 2">SA-279</strain>
    </source>
</reference>
<dbReference type="EMBL" id="SJFN01000034">
    <property type="protein sequence ID" value="TBW34403.1"/>
    <property type="molecule type" value="Genomic_DNA"/>
</dbReference>
<protein>
    <submittedName>
        <fullName evidence="1">DUF4177 domain-containing protein</fullName>
    </submittedName>
</protein>
<dbReference type="AlphaFoldDB" id="A0A4Q9VH46"/>
<comment type="caution">
    <text evidence="1">The sequence shown here is derived from an EMBL/GenBank/DDBJ whole genome shotgun (WGS) entry which is preliminary data.</text>
</comment>
<sequence>MEYRIERIELSGAGDRDGYLTTRLNEFGQDGWRVSSIDLTPRSSFAAQSIPVLLERPFVAEVKTRNAA</sequence>
<dbReference type="OrthoDB" id="8453087at2"/>
<accession>A0A4Q9VH46</accession>